<gene>
    <name evidence="1" type="ORF">BJY22_000365</name>
</gene>
<comment type="caution">
    <text evidence="1">The sequence shown here is derived from an EMBL/GenBank/DDBJ whole genome shotgun (WGS) entry which is preliminary data.</text>
</comment>
<keyword evidence="2" id="KW-1185">Reference proteome</keyword>
<evidence type="ECO:0000313" key="1">
    <source>
        <dbReference type="EMBL" id="NIK54648.1"/>
    </source>
</evidence>
<reference evidence="1 2" key="1">
    <citation type="submission" date="2020-03" db="EMBL/GenBank/DDBJ databases">
        <title>Sequencing the genomes of 1000 actinobacteria strains.</title>
        <authorList>
            <person name="Klenk H.-P."/>
        </authorList>
    </citation>
    <scope>NUCLEOTIDE SEQUENCE [LARGE SCALE GENOMIC DNA]</scope>
    <source>
        <strain evidence="1 2">DSM 45490</strain>
    </source>
</reference>
<organism evidence="1 2">
    <name type="scientific">Kribbella shirazensis</name>
    <dbReference type="NCBI Taxonomy" id="1105143"/>
    <lineage>
        <taxon>Bacteria</taxon>
        <taxon>Bacillati</taxon>
        <taxon>Actinomycetota</taxon>
        <taxon>Actinomycetes</taxon>
        <taxon>Propionibacteriales</taxon>
        <taxon>Kribbellaceae</taxon>
        <taxon>Kribbella</taxon>
    </lineage>
</organism>
<dbReference type="RefSeq" id="WP_202890954.1">
    <property type="nucleotide sequence ID" value="NZ_JAASRO010000001.1"/>
</dbReference>
<protein>
    <submittedName>
        <fullName evidence="1">Uncharacterized protein</fullName>
    </submittedName>
</protein>
<dbReference type="AlphaFoldDB" id="A0A7X5ZY79"/>
<sequence>MLDQLDGALEARNYLAHQFLREYFVLKPSVDARDRATAQLAEIARRQEKLQSELDIHLRSVGVPDVDELDDRLLNELDALRPTTWLAGKTDT</sequence>
<proteinExistence type="predicted"/>
<dbReference type="EMBL" id="JAASRO010000001">
    <property type="protein sequence ID" value="NIK54648.1"/>
    <property type="molecule type" value="Genomic_DNA"/>
</dbReference>
<dbReference type="Proteomes" id="UP000555407">
    <property type="component" value="Unassembled WGS sequence"/>
</dbReference>
<evidence type="ECO:0000313" key="2">
    <source>
        <dbReference type="Proteomes" id="UP000555407"/>
    </source>
</evidence>
<name>A0A7X5ZY79_9ACTN</name>
<accession>A0A7X5ZY79</accession>